<evidence type="ECO:0000256" key="3">
    <source>
        <dbReference type="ARBA" id="ARBA00023163"/>
    </source>
</evidence>
<keyword evidence="1" id="KW-0805">Transcription regulation</keyword>
<feature type="DNA-binding region" description="H-T-H motif" evidence="4">
    <location>
        <begin position="28"/>
        <end position="47"/>
    </location>
</feature>
<organism evidence="6 7">
    <name type="scientific">Actinoplanes couchii</name>
    <dbReference type="NCBI Taxonomy" id="403638"/>
    <lineage>
        <taxon>Bacteria</taxon>
        <taxon>Bacillati</taxon>
        <taxon>Actinomycetota</taxon>
        <taxon>Actinomycetes</taxon>
        <taxon>Micromonosporales</taxon>
        <taxon>Micromonosporaceae</taxon>
        <taxon>Actinoplanes</taxon>
    </lineage>
</organism>
<dbReference type="PRINTS" id="PR00400">
    <property type="entry name" value="TETREPRESSOR"/>
</dbReference>
<gene>
    <name evidence="6" type="ORF">Aco03nite_017380</name>
</gene>
<dbReference type="PROSITE" id="PS50977">
    <property type="entry name" value="HTH_TETR_2"/>
    <property type="match status" value="1"/>
</dbReference>
<dbReference type="PANTHER" id="PTHR30055">
    <property type="entry name" value="HTH-TYPE TRANSCRIPTIONAL REGULATOR RUTR"/>
    <property type="match status" value="1"/>
</dbReference>
<keyword evidence="3" id="KW-0804">Transcription</keyword>
<dbReference type="InterPro" id="IPR001647">
    <property type="entry name" value="HTH_TetR"/>
</dbReference>
<dbReference type="Proteomes" id="UP000612282">
    <property type="component" value="Unassembled WGS sequence"/>
</dbReference>
<accession>A0ABQ3X4A4</accession>
<evidence type="ECO:0000256" key="1">
    <source>
        <dbReference type="ARBA" id="ARBA00023015"/>
    </source>
</evidence>
<dbReference type="EMBL" id="BOMG01000027">
    <property type="protein sequence ID" value="GID53334.1"/>
    <property type="molecule type" value="Genomic_DNA"/>
</dbReference>
<dbReference type="SUPFAM" id="SSF48498">
    <property type="entry name" value="Tetracyclin repressor-like, C-terminal domain"/>
    <property type="match status" value="1"/>
</dbReference>
<protein>
    <recommendedName>
        <fullName evidence="5">HTH tetR-type domain-containing protein</fullName>
    </recommendedName>
</protein>
<dbReference type="Gene3D" id="1.10.357.10">
    <property type="entry name" value="Tetracycline Repressor, domain 2"/>
    <property type="match status" value="1"/>
</dbReference>
<dbReference type="InterPro" id="IPR036271">
    <property type="entry name" value="Tet_transcr_reg_TetR-rel_C_sf"/>
</dbReference>
<dbReference type="InterPro" id="IPR050109">
    <property type="entry name" value="HTH-type_TetR-like_transc_reg"/>
</dbReference>
<evidence type="ECO:0000313" key="7">
    <source>
        <dbReference type="Proteomes" id="UP000612282"/>
    </source>
</evidence>
<dbReference type="Pfam" id="PF00440">
    <property type="entry name" value="TetR_N"/>
    <property type="match status" value="1"/>
</dbReference>
<dbReference type="PANTHER" id="PTHR30055:SF151">
    <property type="entry name" value="TRANSCRIPTIONAL REGULATORY PROTEIN"/>
    <property type="match status" value="1"/>
</dbReference>
<dbReference type="RefSeq" id="WP_239144997.1">
    <property type="nucleotide sequence ID" value="NZ_BAAAQE010000016.1"/>
</dbReference>
<evidence type="ECO:0000256" key="2">
    <source>
        <dbReference type="ARBA" id="ARBA00023125"/>
    </source>
</evidence>
<proteinExistence type="predicted"/>
<evidence type="ECO:0000256" key="4">
    <source>
        <dbReference type="PROSITE-ProRule" id="PRU00335"/>
    </source>
</evidence>
<evidence type="ECO:0000313" key="6">
    <source>
        <dbReference type="EMBL" id="GID53334.1"/>
    </source>
</evidence>
<dbReference type="InterPro" id="IPR003012">
    <property type="entry name" value="Tet_transcr_reg_TetR"/>
</dbReference>
<dbReference type="InterPro" id="IPR009057">
    <property type="entry name" value="Homeodomain-like_sf"/>
</dbReference>
<reference evidence="6 7" key="1">
    <citation type="submission" date="2021-01" db="EMBL/GenBank/DDBJ databases">
        <title>Whole genome shotgun sequence of Actinoplanes couchii NBRC 106145.</title>
        <authorList>
            <person name="Komaki H."/>
            <person name="Tamura T."/>
        </authorList>
    </citation>
    <scope>NUCLEOTIDE SEQUENCE [LARGE SCALE GENOMIC DNA]</scope>
    <source>
        <strain evidence="6 7">NBRC 106145</strain>
    </source>
</reference>
<dbReference type="SUPFAM" id="SSF46689">
    <property type="entry name" value="Homeodomain-like"/>
    <property type="match status" value="1"/>
</dbReference>
<keyword evidence="7" id="KW-1185">Reference proteome</keyword>
<feature type="domain" description="HTH tetR-type" evidence="5">
    <location>
        <begin position="5"/>
        <end position="65"/>
    </location>
</feature>
<keyword evidence="2 4" id="KW-0238">DNA-binding</keyword>
<dbReference type="Gene3D" id="1.10.10.60">
    <property type="entry name" value="Homeodomain-like"/>
    <property type="match status" value="1"/>
</dbReference>
<comment type="caution">
    <text evidence="6">The sequence shown here is derived from an EMBL/GenBank/DDBJ whole genome shotgun (WGS) entry which is preliminary data.</text>
</comment>
<sequence>MAEKRLTEDVIFRTALRLVDADGVEALSMRKLAAELGVNPMSIYHHVDNKAALLDGITRMVTAEVKDITVSDGPWPDQLRRLAYEFRALTLTHRHLLRYILASDDFTQRDGPMWRTLRTVLRSAGIAEAELNQTAMVLVMLIGGLLHTEAEGAEHRDDSTFALAVELLIDGIAART</sequence>
<evidence type="ECO:0000259" key="5">
    <source>
        <dbReference type="PROSITE" id="PS50977"/>
    </source>
</evidence>
<name>A0ABQ3X4A4_9ACTN</name>